<organism evidence="2 3">
    <name type="scientific">Alkaliphilus pronyensis</name>
    <dbReference type="NCBI Taxonomy" id="1482732"/>
    <lineage>
        <taxon>Bacteria</taxon>
        <taxon>Bacillati</taxon>
        <taxon>Bacillota</taxon>
        <taxon>Clostridia</taxon>
        <taxon>Peptostreptococcales</taxon>
        <taxon>Natronincolaceae</taxon>
        <taxon>Alkaliphilus</taxon>
    </lineage>
</organism>
<dbReference type="PROSITE" id="PS51186">
    <property type="entry name" value="GNAT"/>
    <property type="match status" value="1"/>
</dbReference>
<dbReference type="CDD" id="cd04301">
    <property type="entry name" value="NAT_SF"/>
    <property type="match status" value="1"/>
</dbReference>
<dbReference type="InterPro" id="IPR000182">
    <property type="entry name" value="GNAT_dom"/>
</dbReference>
<evidence type="ECO:0000259" key="1">
    <source>
        <dbReference type="PROSITE" id="PS51186"/>
    </source>
</evidence>
<dbReference type="RefSeq" id="WP_192930288.1">
    <property type="nucleotide sequence ID" value="NZ_WBZC01000051.1"/>
</dbReference>
<dbReference type="InterPro" id="IPR016181">
    <property type="entry name" value="Acyl_CoA_acyltransferase"/>
</dbReference>
<dbReference type="GO" id="GO:0005737">
    <property type="term" value="C:cytoplasm"/>
    <property type="evidence" value="ECO:0007669"/>
    <property type="project" value="TreeGrafter"/>
</dbReference>
<reference evidence="2 3" key="1">
    <citation type="submission" date="2019-10" db="EMBL/GenBank/DDBJ databases">
        <title>Alkaliphilus serpentinus sp. nov. and Alkaliphilus pronyensis sp. nov., two novel anaerobic alkaliphilic species isolated from the serpentinized-hosted hydrothermal field of the Prony Bay (New Caledonia).</title>
        <authorList>
            <person name="Postec A."/>
        </authorList>
    </citation>
    <scope>NUCLEOTIDE SEQUENCE [LARGE SCALE GENOMIC DNA]</scope>
    <source>
        <strain evidence="2 3">LacV</strain>
    </source>
</reference>
<dbReference type="PANTHER" id="PTHR13538:SF4">
    <property type="entry name" value="N-ALPHA-ACETYLTRANSFERASE 80"/>
    <property type="match status" value="1"/>
</dbReference>
<accession>A0A6I0EXK7</accession>
<dbReference type="EMBL" id="WBZC01000051">
    <property type="protein sequence ID" value="KAB3532133.1"/>
    <property type="molecule type" value="Genomic_DNA"/>
</dbReference>
<dbReference type="InterPro" id="IPR039840">
    <property type="entry name" value="NAA80"/>
</dbReference>
<dbReference type="AlphaFoldDB" id="A0A6I0EXK7"/>
<sequence>MLGEILCGVIETFYYSRLEGNNMLEIINVKDYSNGLEDTIKYIHGVWGNDRNYSFYYDAISNSSKQELPQFYIMLKENIIIGCSALITNDFISRHDLYPWIACLYVNKTERGNGYGKLLLEHAETRAEEIGFSKVYLTTDHDGYYEKYGWNRMQDGIDLFSCEATRIYYK</sequence>
<dbReference type="PANTHER" id="PTHR13538">
    <property type="entry name" value="N-ACETYLTRANSFERASE 6"/>
    <property type="match status" value="1"/>
</dbReference>
<comment type="caution">
    <text evidence="2">The sequence shown here is derived from an EMBL/GenBank/DDBJ whole genome shotgun (WGS) entry which is preliminary data.</text>
</comment>
<dbReference type="GO" id="GO:1905502">
    <property type="term" value="F:acetyl-CoA binding"/>
    <property type="evidence" value="ECO:0007669"/>
    <property type="project" value="TreeGrafter"/>
</dbReference>
<keyword evidence="2" id="KW-0808">Transferase</keyword>
<keyword evidence="3" id="KW-1185">Reference proteome</keyword>
<dbReference type="GO" id="GO:0008080">
    <property type="term" value="F:N-acetyltransferase activity"/>
    <property type="evidence" value="ECO:0007669"/>
    <property type="project" value="InterPro"/>
</dbReference>
<proteinExistence type="predicted"/>
<dbReference type="SUPFAM" id="SSF55729">
    <property type="entry name" value="Acyl-CoA N-acyltransferases (Nat)"/>
    <property type="match status" value="1"/>
</dbReference>
<name>A0A6I0EXK7_9FIRM</name>
<evidence type="ECO:0000313" key="2">
    <source>
        <dbReference type="EMBL" id="KAB3532133.1"/>
    </source>
</evidence>
<dbReference type="Proteomes" id="UP000432715">
    <property type="component" value="Unassembled WGS sequence"/>
</dbReference>
<feature type="domain" description="N-acetyltransferase" evidence="1">
    <location>
        <begin position="27"/>
        <end position="170"/>
    </location>
</feature>
<gene>
    <name evidence="2" type="ORF">F8154_12225</name>
</gene>
<evidence type="ECO:0000313" key="3">
    <source>
        <dbReference type="Proteomes" id="UP000432715"/>
    </source>
</evidence>
<protein>
    <submittedName>
        <fullName evidence="2">GNAT family N-acetyltransferase</fullName>
    </submittedName>
</protein>
<dbReference type="Pfam" id="PF00583">
    <property type="entry name" value="Acetyltransf_1"/>
    <property type="match status" value="1"/>
</dbReference>
<dbReference type="Gene3D" id="3.40.630.30">
    <property type="match status" value="1"/>
</dbReference>